<dbReference type="AlphaFoldDB" id="A0A540VNK8"/>
<dbReference type="EMBL" id="VIFK01000218">
    <property type="protein sequence ID" value="TQE98355.1"/>
    <property type="molecule type" value="Genomic_DNA"/>
</dbReference>
<reference evidence="1 2" key="1">
    <citation type="submission" date="2019-06" db="EMBL/GenBank/DDBJ databases">
        <title>Metagenome assembled Genome of Spiribacter salinus SL48-SHIP from the microbial mat of Salt Lake 48 (Novosibirsk region, Russia).</title>
        <authorList>
            <person name="Shipova A."/>
            <person name="Rozanov A.S."/>
            <person name="Bryanskaya A.V."/>
            <person name="Peltek S.E."/>
        </authorList>
    </citation>
    <scope>NUCLEOTIDE SEQUENCE [LARGE SCALE GENOMIC DNA]</scope>
    <source>
        <strain evidence="1">SL48-SHIP-2</strain>
    </source>
</reference>
<proteinExistence type="predicted"/>
<accession>A0A540VNK8</accession>
<comment type="caution">
    <text evidence="1">The sequence shown here is derived from an EMBL/GenBank/DDBJ whole genome shotgun (WGS) entry which is preliminary data.</text>
</comment>
<evidence type="ECO:0000313" key="2">
    <source>
        <dbReference type="Proteomes" id="UP000315400"/>
    </source>
</evidence>
<protein>
    <submittedName>
        <fullName evidence="1">Uncharacterized protein</fullName>
    </submittedName>
</protein>
<gene>
    <name evidence="1" type="ORF">FKY71_14295</name>
</gene>
<dbReference type="Proteomes" id="UP000315400">
    <property type="component" value="Unassembled WGS sequence"/>
</dbReference>
<feature type="non-terminal residue" evidence="1">
    <location>
        <position position="107"/>
    </location>
</feature>
<evidence type="ECO:0000313" key="1">
    <source>
        <dbReference type="EMBL" id="TQE98355.1"/>
    </source>
</evidence>
<sequence length="107" mass="11799">MTPKRAQHLELTEIALKELTTPCALGDERTPLLTGHYRPANAPSPVPLRIIRHRGRALVIDWADWTHVVELRNSGAAPDTPLAAVVMRLRHADAVAAFRRSLARALA</sequence>
<organism evidence="1 2">
    <name type="scientific">Spiribacter salinus</name>
    <dbReference type="NCBI Taxonomy" id="1335746"/>
    <lineage>
        <taxon>Bacteria</taxon>
        <taxon>Pseudomonadati</taxon>
        <taxon>Pseudomonadota</taxon>
        <taxon>Gammaproteobacteria</taxon>
        <taxon>Chromatiales</taxon>
        <taxon>Ectothiorhodospiraceae</taxon>
        <taxon>Spiribacter</taxon>
    </lineage>
</organism>
<name>A0A540VNK8_9GAMM</name>